<feature type="domain" description="HTH lacI-type" evidence="4">
    <location>
        <begin position="9"/>
        <end position="58"/>
    </location>
</feature>
<dbReference type="EMBL" id="ARZY01000051">
    <property type="protein sequence ID" value="EWH08319.1"/>
    <property type="molecule type" value="Genomic_DNA"/>
</dbReference>
<organism evidence="5 6">
    <name type="scientific">Catenovulum agarivorans DS-2</name>
    <dbReference type="NCBI Taxonomy" id="1328313"/>
    <lineage>
        <taxon>Bacteria</taxon>
        <taxon>Pseudomonadati</taxon>
        <taxon>Pseudomonadota</taxon>
        <taxon>Gammaproteobacteria</taxon>
        <taxon>Alteromonadales</taxon>
        <taxon>Alteromonadaceae</taxon>
        <taxon>Catenovulum</taxon>
    </lineage>
</organism>
<name>W7Q6D1_9ALTE</name>
<dbReference type="RefSeq" id="WP_051480000.1">
    <property type="nucleotide sequence ID" value="NZ_ARZY01000051.1"/>
</dbReference>
<dbReference type="Gene3D" id="1.10.260.40">
    <property type="entry name" value="lambda repressor-like DNA-binding domains"/>
    <property type="match status" value="1"/>
</dbReference>
<evidence type="ECO:0000313" key="5">
    <source>
        <dbReference type="EMBL" id="EWH08319.1"/>
    </source>
</evidence>
<dbReference type="InterPro" id="IPR000843">
    <property type="entry name" value="HTH_LacI"/>
</dbReference>
<evidence type="ECO:0000256" key="3">
    <source>
        <dbReference type="ARBA" id="ARBA00023163"/>
    </source>
</evidence>
<accession>W7Q6D1</accession>
<comment type="caution">
    <text evidence="5">The sequence shown here is derived from an EMBL/GenBank/DDBJ whole genome shotgun (WGS) entry which is preliminary data.</text>
</comment>
<dbReference type="OrthoDB" id="5681588at2"/>
<dbReference type="SMART" id="SM00354">
    <property type="entry name" value="HTH_LACI"/>
    <property type="match status" value="1"/>
</dbReference>
<evidence type="ECO:0000259" key="4">
    <source>
        <dbReference type="PROSITE" id="PS50932"/>
    </source>
</evidence>
<dbReference type="Gene3D" id="3.40.50.2300">
    <property type="match status" value="2"/>
</dbReference>
<dbReference type="Proteomes" id="UP000019276">
    <property type="component" value="Unassembled WGS sequence"/>
</dbReference>
<proteinExistence type="predicted"/>
<keyword evidence="1" id="KW-0805">Transcription regulation</keyword>
<dbReference type="InterPro" id="IPR046335">
    <property type="entry name" value="LacI/GalR-like_sensor"/>
</dbReference>
<dbReference type="PROSITE" id="PS50932">
    <property type="entry name" value="HTH_LACI_2"/>
    <property type="match status" value="1"/>
</dbReference>
<evidence type="ECO:0000256" key="1">
    <source>
        <dbReference type="ARBA" id="ARBA00023015"/>
    </source>
</evidence>
<dbReference type="Pfam" id="PF13377">
    <property type="entry name" value="Peripla_BP_3"/>
    <property type="match status" value="1"/>
</dbReference>
<dbReference type="InterPro" id="IPR028082">
    <property type="entry name" value="Peripla_BP_I"/>
</dbReference>
<dbReference type="eggNOG" id="COG1609">
    <property type="taxonomic scope" value="Bacteria"/>
</dbReference>
<dbReference type="STRING" id="1328313.DS2_18018"/>
<dbReference type="GO" id="GO:0003700">
    <property type="term" value="F:DNA-binding transcription factor activity"/>
    <property type="evidence" value="ECO:0007669"/>
    <property type="project" value="TreeGrafter"/>
</dbReference>
<evidence type="ECO:0000256" key="2">
    <source>
        <dbReference type="ARBA" id="ARBA00023125"/>
    </source>
</evidence>
<dbReference type="CDD" id="cd01392">
    <property type="entry name" value="HTH_LacI"/>
    <property type="match status" value="1"/>
</dbReference>
<sequence length="336" mass="36980">MSSIDMQHIADLAGVSRATVSRALNDSPLVNERTKDKIKQLAQEHNYVINEAARNFRLNQSQTVTVVMMTDPLVNQQSFDPFFMEMIASLLEALAKSELDMLVSHEPITDATSFRNSRIYRQSLGLIVIGQGQGHEQLNALANDKLPMVVWGVPTQGQAYYLVSTDDKQGGKQATQHLIEKGCKNIAFFGDKSSADSGLRYQGYRAALKEAELSVNPELDVTVPFVTEQSKNAINQFLDAKPQVDGIVCCSDLIAMSAISCLQEHNLKVPDDVAVIGYDGLSFTERTSPPLSTVNQDISQCAYKLVDSLVGLINGKQVENTLADVQLIERKSTQRN</sequence>
<keyword evidence="6" id="KW-1185">Reference proteome</keyword>
<reference evidence="5 6" key="1">
    <citation type="journal article" date="2014" name="Genome Announc.">
        <title>Draft Genome Sequence of the Agar-Degrading Bacterium Catenovulum sp. Strain DS-2, Isolated from Intestines of Haliotis diversicolor.</title>
        <authorList>
            <person name="Shan D."/>
            <person name="Li X."/>
            <person name="Gu Z."/>
            <person name="Wei G."/>
            <person name="Gao Z."/>
            <person name="Shao Z."/>
        </authorList>
    </citation>
    <scope>NUCLEOTIDE SEQUENCE [LARGE SCALE GENOMIC DNA]</scope>
    <source>
        <strain evidence="5 6">DS-2</strain>
    </source>
</reference>
<gene>
    <name evidence="5" type="ORF">DS2_18018</name>
</gene>
<dbReference type="SUPFAM" id="SSF53822">
    <property type="entry name" value="Periplasmic binding protein-like I"/>
    <property type="match status" value="1"/>
</dbReference>
<protein>
    <submittedName>
        <fullName evidence="5">Periplasmic-binding protein/LacI transcriptional regulator</fullName>
    </submittedName>
</protein>
<keyword evidence="2" id="KW-0238">DNA-binding</keyword>
<keyword evidence="3" id="KW-0804">Transcription</keyword>
<dbReference type="PANTHER" id="PTHR30146:SF120">
    <property type="entry name" value="ALANINE RACEMASE"/>
    <property type="match status" value="1"/>
</dbReference>
<dbReference type="GO" id="GO:0000976">
    <property type="term" value="F:transcription cis-regulatory region binding"/>
    <property type="evidence" value="ECO:0007669"/>
    <property type="project" value="TreeGrafter"/>
</dbReference>
<evidence type="ECO:0000313" key="6">
    <source>
        <dbReference type="Proteomes" id="UP000019276"/>
    </source>
</evidence>
<dbReference type="AlphaFoldDB" id="W7Q6D1"/>
<dbReference type="Pfam" id="PF00356">
    <property type="entry name" value="LacI"/>
    <property type="match status" value="1"/>
</dbReference>
<dbReference type="InterPro" id="IPR010982">
    <property type="entry name" value="Lambda_DNA-bd_dom_sf"/>
</dbReference>
<dbReference type="PANTHER" id="PTHR30146">
    <property type="entry name" value="LACI-RELATED TRANSCRIPTIONAL REPRESSOR"/>
    <property type="match status" value="1"/>
</dbReference>
<dbReference type="SUPFAM" id="SSF47413">
    <property type="entry name" value="lambda repressor-like DNA-binding domains"/>
    <property type="match status" value="1"/>
</dbReference>